<accession>A0A1I7KFD1</accession>
<dbReference type="RefSeq" id="WP_139234718.1">
    <property type="nucleotide sequence ID" value="NZ_FPBV01000015.1"/>
</dbReference>
<dbReference type="AlphaFoldDB" id="A0A1I7KFD1"/>
<organism evidence="1 2">
    <name type="scientific">Alicyclobacillus macrosporangiidus</name>
    <dbReference type="NCBI Taxonomy" id="392015"/>
    <lineage>
        <taxon>Bacteria</taxon>
        <taxon>Bacillati</taxon>
        <taxon>Bacillota</taxon>
        <taxon>Bacilli</taxon>
        <taxon>Bacillales</taxon>
        <taxon>Alicyclobacillaceae</taxon>
        <taxon>Alicyclobacillus</taxon>
    </lineage>
</organism>
<proteinExistence type="predicted"/>
<protein>
    <submittedName>
        <fullName evidence="1">Uncharacterized protein</fullName>
    </submittedName>
</protein>
<dbReference type="EMBL" id="FPBV01000015">
    <property type="protein sequence ID" value="SFU96147.1"/>
    <property type="molecule type" value="Genomic_DNA"/>
</dbReference>
<evidence type="ECO:0000313" key="2">
    <source>
        <dbReference type="Proteomes" id="UP000183508"/>
    </source>
</evidence>
<sequence length="136" mass="14518">MTKMWTLGFWCVLIVLVFVIGLPLAHAVSVVDTACFQAAQVAQTGSSASEVTAKAQRVIQSQLPTELGGMVLFDANQNVQVMDLGQGQQRVSVTYQVPVFGAITEMIGWAGPTLTVADSITVTVNSAAEQWVPYSQ</sequence>
<dbReference type="Proteomes" id="UP000183508">
    <property type="component" value="Unassembled WGS sequence"/>
</dbReference>
<dbReference type="STRING" id="392015.SAMN05421543_115100"/>
<name>A0A1I7KFD1_9BACL</name>
<dbReference type="OrthoDB" id="2375913at2"/>
<evidence type="ECO:0000313" key="1">
    <source>
        <dbReference type="EMBL" id="SFU96147.1"/>
    </source>
</evidence>
<keyword evidence="2" id="KW-1185">Reference proteome</keyword>
<gene>
    <name evidence="1" type="ORF">SAMN05421543_115100</name>
</gene>
<reference evidence="2" key="1">
    <citation type="submission" date="2016-10" db="EMBL/GenBank/DDBJ databases">
        <authorList>
            <person name="Varghese N."/>
        </authorList>
    </citation>
    <scope>NUCLEOTIDE SEQUENCE [LARGE SCALE GENOMIC DNA]</scope>
    <source>
        <strain evidence="2">DSM 17980</strain>
    </source>
</reference>